<dbReference type="InterPro" id="IPR051811">
    <property type="entry name" value="Cytochrome_c550/c551-like"/>
</dbReference>
<accession>A0ABS7SL99</accession>
<evidence type="ECO:0000259" key="8">
    <source>
        <dbReference type="PROSITE" id="PS51007"/>
    </source>
</evidence>
<reference evidence="9 10" key="1">
    <citation type="submission" date="2021-08" db="EMBL/GenBank/DDBJ databases">
        <title>Massilia sp. R798.</title>
        <authorList>
            <person name="Baek J.H."/>
            <person name="Jung H.S."/>
            <person name="Kim K.R."/>
            <person name="Jeon C.O."/>
        </authorList>
    </citation>
    <scope>NUCLEOTIDE SEQUENCE [LARGE SCALE GENOMIC DNA]</scope>
    <source>
        <strain evidence="9 10">R798</strain>
    </source>
</reference>
<keyword evidence="1" id="KW-0813">Transport</keyword>
<dbReference type="Gene3D" id="1.10.760.10">
    <property type="entry name" value="Cytochrome c-like domain"/>
    <property type="match status" value="1"/>
</dbReference>
<keyword evidence="4" id="KW-0249">Electron transport</keyword>
<evidence type="ECO:0000256" key="6">
    <source>
        <dbReference type="PROSITE-ProRule" id="PRU00433"/>
    </source>
</evidence>
<organism evidence="9 10">
    <name type="scientific">Massilia soli</name>
    <dbReference type="NCBI Taxonomy" id="2792854"/>
    <lineage>
        <taxon>Bacteria</taxon>
        <taxon>Pseudomonadati</taxon>
        <taxon>Pseudomonadota</taxon>
        <taxon>Betaproteobacteria</taxon>
        <taxon>Burkholderiales</taxon>
        <taxon>Oxalobacteraceae</taxon>
        <taxon>Telluria group</taxon>
        <taxon>Massilia</taxon>
    </lineage>
</organism>
<evidence type="ECO:0000313" key="10">
    <source>
        <dbReference type="Proteomes" id="UP000809349"/>
    </source>
</evidence>
<dbReference type="InterPro" id="IPR036909">
    <property type="entry name" value="Cyt_c-like_dom_sf"/>
</dbReference>
<dbReference type="RefSeq" id="WP_223466599.1">
    <property type="nucleotide sequence ID" value="NZ_JAFBIL020000002.1"/>
</dbReference>
<comment type="caution">
    <text evidence="9">The sequence shown here is derived from an EMBL/GenBank/DDBJ whole genome shotgun (WGS) entry which is preliminary data.</text>
</comment>
<gene>
    <name evidence="9" type="ORF">I4X03_004920</name>
</gene>
<dbReference type="Pfam" id="PF13442">
    <property type="entry name" value="Cytochrome_CBB3"/>
    <property type="match status" value="1"/>
</dbReference>
<dbReference type="Proteomes" id="UP000809349">
    <property type="component" value="Unassembled WGS sequence"/>
</dbReference>
<dbReference type="PROSITE" id="PS51007">
    <property type="entry name" value="CYTC"/>
    <property type="match status" value="1"/>
</dbReference>
<evidence type="ECO:0000256" key="7">
    <source>
        <dbReference type="SAM" id="SignalP"/>
    </source>
</evidence>
<evidence type="ECO:0000256" key="2">
    <source>
        <dbReference type="ARBA" id="ARBA00022617"/>
    </source>
</evidence>
<feature type="chain" id="PRO_5047409509" evidence="7">
    <location>
        <begin position="19"/>
        <end position="103"/>
    </location>
</feature>
<sequence>MATSAAIAAALVGSPAFAQDKLEAGRTLFNKTAVPACAVCHALKNAGAEGAIGPSLDELKPDATRVEKAVRNGIGQMPAFKNLTDEQIKLLGQYVATVTAAGK</sequence>
<feature type="signal peptide" evidence="7">
    <location>
        <begin position="1"/>
        <end position="18"/>
    </location>
</feature>
<name>A0ABS7SL99_9BURK</name>
<feature type="domain" description="Cytochrome c" evidence="8">
    <location>
        <begin position="20"/>
        <end position="99"/>
    </location>
</feature>
<keyword evidence="2 6" id="KW-0349">Heme</keyword>
<keyword evidence="5 6" id="KW-0408">Iron</keyword>
<dbReference type="SUPFAM" id="SSF46626">
    <property type="entry name" value="Cytochrome c"/>
    <property type="match status" value="1"/>
</dbReference>
<evidence type="ECO:0000256" key="5">
    <source>
        <dbReference type="ARBA" id="ARBA00023004"/>
    </source>
</evidence>
<proteinExistence type="predicted"/>
<keyword evidence="7" id="KW-0732">Signal</keyword>
<dbReference type="PANTHER" id="PTHR37823">
    <property type="entry name" value="CYTOCHROME C-553-LIKE"/>
    <property type="match status" value="1"/>
</dbReference>
<evidence type="ECO:0000256" key="4">
    <source>
        <dbReference type="ARBA" id="ARBA00022982"/>
    </source>
</evidence>
<keyword evidence="10" id="KW-1185">Reference proteome</keyword>
<evidence type="ECO:0000256" key="3">
    <source>
        <dbReference type="ARBA" id="ARBA00022723"/>
    </source>
</evidence>
<dbReference type="EMBL" id="JAFBIL020000002">
    <property type="protein sequence ID" value="MBZ2206596.1"/>
    <property type="molecule type" value="Genomic_DNA"/>
</dbReference>
<dbReference type="InterPro" id="IPR009056">
    <property type="entry name" value="Cyt_c-like_dom"/>
</dbReference>
<evidence type="ECO:0000256" key="1">
    <source>
        <dbReference type="ARBA" id="ARBA00022448"/>
    </source>
</evidence>
<keyword evidence="3 6" id="KW-0479">Metal-binding</keyword>
<protein>
    <submittedName>
        <fullName evidence="9">Cytochrome c</fullName>
    </submittedName>
</protein>
<evidence type="ECO:0000313" key="9">
    <source>
        <dbReference type="EMBL" id="MBZ2206596.1"/>
    </source>
</evidence>